<name>A0A841MA97_9HYPH</name>
<evidence type="ECO:0000256" key="1">
    <source>
        <dbReference type="ARBA" id="ARBA00023239"/>
    </source>
</evidence>
<dbReference type="PANTHER" id="PTHR42696:SF2">
    <property type="entry name" value="ASPARTATE AMMONIA-LYASE"/>
    <property type="match status" value="1"/>
</dbReference>
<accession>A0A841MA97</accession>
<organism evidence="4 5">
    <name type="scientific">Paenochrobactrum gallinarii</name>
    <dbReference type="NCBI Taxonomy" id="643673"/>
    <lineage>
        <taxon>Bacteria</taxon>
        <taxon>Pseudomonadati</taxon>
        <taxon>Pseudomonadota</taxon>
        <taxon>Alphaproteobacteria</taxon>
        <taxon>Hyphomicrobiales</taxon>
        <taxon>Brucellaceae</taxon>
        <taxon>Paenochrobactrum</taxon>
    </lineage>
</organism>
<dbReference type="EC" id="4.3.1.1" evidence="4"/>
<dbReference type="GO" id="GO:0006099">
    <property type="term" value="P:tricarboxylic acid cycle"/>
    <property type="evidence" value="ECO:0007669"/>
    <property type="project" value="InterPro"/>
</dbReference>
<dbReference type="InterPro" id="IPR051546">
    <property type="entry name" value="Aspartate_Ammonia-Lyase"/>
</dbReference>
<dbReference type="PROSITE" id="PS00163">
    <property type="entry name" value="FUMARATE_LYASES"/>
    <property type="match status" value="1"/>
</dbReference>
<feature type="domain" description="Fumarase C C-terminal" evidence="3">
    <location>
        <begin position="417"/>
        <end position="469"/>
    </location>
</feature>
<sequence length="471" mass="50565">MAQELNSPALEMRTEHDMLGEMDIPLHLRYGIQTVRALENFPISGVSIGQFPSLVKAFGIVKKAAATGNYAEGSLTKQQFDAICLACDDVISGTLNDDFVVDVFQGGAGTSTNMNANEVIANRALEHLGKPHGAYDVIHPNEDINRSQSTNDMYPTSVKLAILLSSQDLLNALDILIASFDKKAVEFKEHVKLGRTQLQDAVPMTLGQEFNAFATIFKDDVIRLKDAMTQLTEVNLGGTAIGTCINASQAYIDVSFENLRKFSGIEMKPAKDMIAASWDMGAFISYSGVLKRIASKLSKVSNDLRLMSSGPRGGIGEIKLPAQQPGSSIMPGKVNPVIPESVNQVCFQVIGLDVAVTMAAEAGQYQLNAFEPLIAYNILTSIQLLSNASRNLVEKCVDGIEANVEACRTMAETCTTLATALVPVMGYDAAIRIAKSALNDGVSVKEAAIAEGLDPVLAAELLEPMRMTNAQ</sequence>
<keyword evidence="5" id="KW-1185">Reference proteome</keyword>
<keyword evidence="1 4" id="KW-0456">Lyase</keyword>
<evidence type="ECO:0000259" key="3">
    <source>
        <dbReference type="Pfam" id="PF10415"/>
    </source>
</evidence>
<dbReference type="RefSeq" id="WP_246431363.1">
    <property type="nucleotide sequence ID" value="NZ_JACIIU010000032.1"/>
</dbReference>
<dbReference type="CDD" id="cd01357">
    <property type="entry name" value="Aspartase"/>
    <property type="match status" value="1"/>
</dbReference>
<dbReference type="FunFam" id="1.20.200.10:FF:000001">
    <property type="entry name" value="Fumarate hydratase, mitochondrial"/>
    <property type="match status" value="1"/>
</dbReference>
<dbReference type="Pfam" id="PF10415">
    <property type="entry name" value="FumaraseC_C"/>
    <property type="match status" value="1"/>
</dbReference>
<proteinExistence type="predicted"/>
<feature type="domain" description="Fumarate lyase N-terminal" evidence="2">
    <location>
        <begin position="25"/>
        <end position="351"/>
    </location>
</feature>
<dbReference type="AlphaFoldDB" id="A0A841MA97"/>
<dbReference type="NCBIfam" id="NF008909">
    <property type="entry name" value="PRK12273.1"/>
    <property type="match status" value="1"/>
</dbReference>
<dbReference type="InterPro" id="IPR008948">
    <property type="entry name" value="L-Aspartase-like"/>
</dbReference>
<dbReference type="SUPFAM" id="SSF48557">
    <property type="entry name" value="L-aspartase-like"/>
    <property type="match status" value="1"/>
</dbReference>
<dbReference type="GO" id="GO:0008797">
    <property type="term" value="F:aspartate ammonia-lyase activity"/>
    <property type="evidence" value="ECO:0007669"/>
    <property type="project" value="UniProtKB-EC"/>
</dbReference>
<dbReference type="EMBL" id="JACIIU010000032">
    <property type="protein sequence ID" value="MBB6262464.1"/>
    <property type="molecule type" value="Genomic_DNA"/>
</dbReference>
<protein>
    <submittedName>
        <fullName evidence="4">Aspartate ammonia-lyase</fullName>
        <ecNumber evidence="4">4.3.1.1</ecNumber>
    </submittedName>
</protein>
<gene>
    <name evidence="4" type="ORF">FHS77_003039</name>
</gene>
<dbReference type="Pfam" id="PF00206">
    <property type="entry name" value="Lyase_1"/>
    <property type="match status" value="1"/>
</dbReference>
<dbReference type="InterPro" id="IPR024083">
    <property type="entry name" value="Fumarase/histidase_N"/>
</dbReference>
<dbReference type="Gene3D" id="1.10.275.10">
    <property type="entry name" value="Fumarase/aspartase (N-terminal domain)"/>
    <property type="match status" value="1"/>
</dbReference>
<reference evidence="4 5" key="1">
    <citation type="submission" date="2020-08" db="EMBL/GenBank/DDBJ databases">
        <title>Genomic Encyclopedia of Type Strains, Phase IV (KMG-IV): sequencing the most valuable type-strain genomes for metagenomic binning, comparative biology and taxonomic classification.</title>
        <authorList>
            <person name="Goeker M."/>
        </authorList>
    </citation>
    <scope>NUCLEOTIDE SEQUENCE [LARGE SCALE GENOMIC DNA]</scope>
    <source>
        <strain evidence="4 5">DSM 22336</strain>
    </source>
</reference>
<dbReference type="InterPro" id="IPR020557">
    <property type="entry name" value="Fumarate_lyase_CS"/>
</dbReference>
<dbReference type="InterPro" id="IPR022761">
    <property type="entry name" value="Fumarate_lyase_N"/>
</dbReference>
<comment type="caution">
    <text evidence="4">The sequence shown here is derived from an EMBL/GenBank/DDBJ whole genome shotgun (WGS) entry which is preliminary data.</text>
</comment>
<dbReference type="GO" id="GO:0005829">
    <property type="term" value="C:cytosol"/>
    <property type="evidence" value="ECO:0007669"/>
    <property type="project" value="TreeGrafter"/>
</dbReference>
<dbReference type="InterPro" id="IPR018951">
    <property type="entry name" value="Fumarase_C_C"/>
</dbReference>
<dbReference type="PRINTS" id="PR00149">
    <property type="entry name" value="FUMRATELYASE"/>
</dbReference>
<evidence type="ECO:0000313" key="5">
    <source>
        <dbReference type="Proteomes" id="UP000555393"/>
    </source>
</evidence>
<dbReference type="InterPro" id="IPR000362">
    <property type="entry name" value="Fumarate_lyase_fam"/>
</dbReference>
<dbReference type="Gene3D" id="1.20.200.10">
    <property type="entry name" value="Fumarase/aspartase (Central domain)"/>
    <property type="match status" value="1"/>
</dbReference>
<dbReference type="PANTHER" id="PTHR42696">
    <property type="entry name" value="ASPARTATE AMMONIA-LYASE"/>
    <property type="match status" value="1"/>
</dbReference>
<evidence type="ECO:0000259" key="2">
    <source>
        <dbReference type="Pfam" id="PF00206"/>
    </source>
</evidence>
<dbReference type="FunFam" id="1.10.275.10:FF:000001">
    <property type="entry name" value="Fumarate hydratase, mitochondrial"/>
    <property type="match status" value="1"/>
</dbReference>
<dbReference type="GO" id="GO:0006531">
    <property type="term" value="P:aspartate metabolic process"/>
    <property type="evidence" value="ECO:0007669"/>
    <property type="project" value="TreeGrafter"/>
</dbReference>
<dbReference type="Gene3D" id="1.10.40.30">
    <property type="entry name" value="Fumarase/aspartase (C-terminal domain)"/>
    <property type="match status" value="1"/>
</dbReference>
<evidence type="ECO:0000313" key="4">
    <source>
        <dbReference type="EMBL" id="MBB6262464.1"/>
    </source>
</evidence>
<dbReference type="PRINTS" id="PR00145">
    <property type="entry name" value="ARGSUCLYASE"/>
</dbReference>
<dbReference type="Proteomes" id="UP000555393">
    <property type="component" value="Unassembled WGS sequence"/>
</dbReference>